<dbReference type="InterPro" id="IPR036322">
    <property type="entry name" value="WD40_repeat_dom_sf"/>
</dbReference>
<dbReference type="GO" id="GO:0006895">
    <property type="term" value="P:Golgi to endosome transport"/>
    <property type="evidence" value="ECO:0007669"/>
    <property type="project" value="EnsemblFungi"/>
</dbReference>
<dbReference type="GO" id="GO:0030897">
    <property type="term" value="C:HOPS complex"/>
    <property type="evidence" value="ECO:0007669"/>
    <property type="project" value="EnsemblFungi"/>
</dbReference>
<dbReference type="InterPro" id="IPR007810">
    <property type="entry name" value="Pep3/Vps18_beta-prop"/>
</dbReference>
<comment type="similarity">
    <text evidence="1">Belongs to the VPS18 family.</text>
</comment>
<evidence type="ECO:0000256" key="5">
    <source>
        <dbReference type="ARBA" id="ARBA00023136"/>
    </source>
</evidence>
<dbReference type="GeneID" id="11469407"/>
<dbReference type="FunCoup" id="G8JTC9">
    <property type="interactions" value="855"/>
</dbReference>
<dbReference type="GO" id="GO:0031901">
    <property type="term" value="C:early endosome membrane"/>
    <property type="evidence" value="ECO:0007669"/>
    <property type="project" value="EnsemblFungi"/>
</dbReference>
<protein>
    <recommendedName>
        <fullName evidence="9">RING-type domain-containing protein</fullName>
    </recommendedName>
</protein>
<feature type="domain" description="RING-type" evidence="9">
    <location>
        <begin position="818"/>
        <end position="891"/>
    </location>
</feature>
<name>G8JTC9_ERECY</name>
<keyword evidence="4" id="KW-0862">Zinc</keyword>
<dbReference type="Proteomes" id="UP000006790">
    <property type="component" value="Chromosome 4"/>
</dbReference>
<dbReference type="AlphaFoldDB" id="G8JTC9"/>
<dbReference type="PANTHER" id="PTHR23323">
    <property type="entry name" value="VACUOLAR PROTEIN SORTING-ASSOCIATED PROTEIN"/>
    <property type="match status" value="1"/>
</dbReference>
<dbReference type="GO" id="GO:0007032">
    <property type="term" value="P:endosome organization"/>
    <property type="evidence" value="ECO:0007669"/>
    <property type="project" value="TreeGrafter"/>
</dbReference>
<dbReference type="Pfam" id="PF26148">
    <property type="entry name" value="VPS18_RING_C"/>
    <property type="match status" value="1"/>
</dbReference>
<dbReference type="SMART" id="SM00184">
    <property type="entry name" value="RING"/>
    <property type="match status" value="1"/>
</dbReference>
<dbReference type="PROSITE" id="PS50236">
    <property type="entry name" value="CHCR"/>
    <property type="match status" value="1"/>
</dbReference>
<evidence type="ECO:0000256" key="1">
    <source>
        <dbReference type="ARBA" id="ARBA00010454"/>
    </source>
</evidence>
<sequence>MKAQIEHVSLDFIKEINNNICSLQIQNNIMCFALKSGQLFIINLSDPSNVVKFQIPLINLNQERLLHIWMNTAGTRVLVKTNFAKYYMCNLTLIIKFGHVAATQYKEQQFFALKKLNRKDCDIISVDWSFDQLQMLVGTRQGKAYYLDLRQGDPSPTRVYLSQSPIDGILWSKTGGAIIVAGSHILYWAPCNSGVVATFTKHPPTEQEDFEALDKESSIKFTAYKDSFAWVTRAGIVFGSIHQKGRLLSSSKMLLSVELPPSRNRIKDVVLTDYYIIILRGSELLIVNQLNNKVVFQEVLFSKEDEKMLYLCADYSQDPATFWCHSTENVYEIVIEKHMEGIWQLLCVNGQFETALNLSGLSQLESDYIRERYADSLYSEGKWLEAAERYGAVKTGSSVGSLALKFMKFDDLQYLQTFLITKFKTIVNQSNQTQIFILSSWIIWNFMNQLNQAEESINEESNDTKLEDLKVIKEKLEKDYQLFVQENLDKLDRETVYQLISQQNRKSELLFFANMIEDYQYVLSYWIRSDNWYESLKVLVTLQDAESVYKYGTILLINAPDAAVNTWVQIPNVDPVELIPSMLAYFNHYQEQQRLSHRPLPNYALVYLKWCIKEHDSQDSLIHNTAIYMLLVSMDTDDLEGEQEVIKFMSDYASKFDHNFILRLSLKFRRYSVAIYIYSELKLYDNAVDLALSNGMITSAKIIVGSLESEDTYTLKKLWLKIARVMIHEDKDMKESIRTIIEDSNKILSIKDLLPLFNELTTIANLKEELIRSLEKHRSSMSHIFEEINGSIKIKKEIKQDIELFNKRHQSLRPGVSCDICEKLLPTRKFFVFPCGHNFHTDCMIKEIIKSNEFNMRSQIESYQRRLARHGKQSVNVRELDSLLSTKCCLCSDIKINTIDEPLQEEDDKENELAWEL</sequence>
<dbReference type="OMA" id="KFFVFPC"/>
<dbReference type="PANTHER" id="PTHR23323:SF26">
    <property type="entry name" value="VACUOLAR PROTEIN SORTING-ASSOCIATED PROTEIN 18 HOMOLOG"/>
    <property type="match status" value="1"/>
</dbReference>
<dbReference type="GO" id="GO:0035091">
    <property type="term" value="F:phosphatidylinositol binding"/>
    <property type="evidence" value="ECO:0007669"/>
    <property type="project" value="EnsemblFungi"/>
</dbReference>
<dbReference type="InterPro" id="IPR000547">
    <property type="entry name" value="Clathrin_H-chain/VPS_repeat"/>
</dbReference>
<dbReference type="GO" id="GO:0099022">
    <property type="term" value="P:vesicle tethering"/>
    <property type="evidence" value="ECO:0007669"/>
    <property type="project" value="EnsemblFungi"/>
</dbReference>
<accession>G8JTC9</accession>
<dbReference type="SUPFAM" id="SSF57850">
    <property type="entry name" value="RING/U-box"/>
    <property type="match status" value="1"/>
</dbReference>
<dbReference type="SUPFAM" id="SSF50978">
    <property type="entry name" value="WD40 repeat-like"/>
    <property type="match status" value="1"/>
</dbReference>
<evidence type="ECO:0000256" key="6">
    <source>
        <dbReference type="ARBA" id="ARBA00029433"/>
    </source>
</evidence>
<proteinExistence type="inferred from homology"/>
<keyword evidence="3" id="KW-0863">Zinc-finger</keyword>
<evidence type="ECO:0000256" key="8">
    <source>
        <dbReference type="SAM" id="Coils"/>
    </source>
</evidence>
<dbReference type="InterPro" id="IPR001841">
    <property type="entry name" value="Znf_RING"/>
</dbReference>
<evidence type="ECO:0000256" key="2">
    <source>
        <dbReference type="ARBA" id="ARBA00022723"/>
    </source>
</evidence>
<dbReference type="GO" id="GO:0033263">
    <property type="term" value="C:CORVET complex"/>
    <property type="evidence" value="ECO:0007669"/>
    <property type="project" value="EnsemblFungi"/>
</dbReference>
<evidence type="ECO:0000256" key="7">
    <source>
        <dbReference type="PROSITE-ProRule" id="PRU01006"/>
    </source>
</evidence>
<evidence type="ECO:0000259" key="9">
    <source>
        <dbReference type="SMART" id="SM00184"/>
    </source>
</evidence>
<feature type="repeat" description="CHCR" evidence="7">
    <location>
        <begin position="570"/>
        <end position="735"/>
    </location>
</feature>
<dbReference type="GO" id="GO:0035542">
    <property type="term" value="P:regulation of SNARE complex assembly"/>
    <property type="evidence" value="ECO:0007669"/>
    <property type="project" value="EnsemblFungi"/>
</dbReference>
<keyword evidence="8" id="KW-0175">Coiled coil</keyword>
<evidence type="ECO:0000256" key="4">
    <source>
        <dbReference type="ARBA" id="ARBA00022833"/>
    </source>
</evidence>
<dbReference type="GO" id="GO:0032889">
    <property type="term" value="P:regulation of vacuole fusion, non-autophagic"/>
    <property type="evidence" value="ECO:0007669"/>
    <property type="project" value="EnsemblFungi"/>
</dbReference>
<dbReference type="KEGG" id="erc:Ecym_4215"/>
<dbReference type="RefSeq" id="XP_003646099.1">
    <property type="nucleotide sequence ID" value="XM_003646051.1"/>
</dbReference>
<comment type="subcellular location">
    <subcellularLocation>
        <location evidence="6">Endomembrane system</location>
        <topology evidence="6">Peripheral membrane protein</topology>
        <orientation evidence="6">Cytoplasmic side</orientation>
    </subcellularLocation>
</comment>
<dbReference type="eggNOG" id="KOG2034">
    <property type="taxonomic scope" value="Eukaryota"/>
</dbReference>
<dbReference type="GO" id="GO:0045324">
    <property type="term" value="P:late endosome to vacuole transport"/>
    <property type="evidence" value="ECO:0007669"/>
    <property type="project" value="EnsemblFungi"/>
</dbReference>
<reference evidence="11" key="1">
    <citation type="journal article" date="2012" name="G3 (Bethesda)">
        <title>Pichia sorbitophila, an interspecies yeast hybrid reveals early steps of genome resolution following polyploidization.</title>
        <authorList>
            <person name="Leh Louis V."/>
            <person name="Despons L."/>
            <person name="Friedrich A."/>
            <person name="Martin T."/>
            <person name="Durrens P."/>
            <person name="Casaregola S."/>
            <person name="Neuveglise C."/>
            <person name="Fairhead C."/>
            <person name="Marck C."/>
            <person name="Cruz J.A."/>
            <person name="Straub M.L."/>
            <person name="Kugler V."/>
            <person name="Sacerdot C."/>
            <person name="Uzunov Z."/>
            <person name="Thierry A."/>
            <person name="Weiss S."/>
            <person name="Bleykasten C."/>
            <person name="De Montigny J."/>
            <person name="Jacques N."/>
            <person name="Jung P."/>
            <person name="Lemaire M."/>
            <person name="Mallet S."/>
            <person name="Morel G."/>
            <person name="Richard G.F."/>
            <person name="Sarkar A."/>
            <person name="Savel G."/>
            <person name="Schacherer J."/>
            <person name="Seret M.L."/>
            <person name="Talla E."/>
            <person name="Samson G."/>
            <person name="Jubin C."/>
            <person name="Poulain J."/>
            <person name="Vacherie B."/>
            <person name="Barbe V."/>
            <person name="Pelletier E."/>
            <person name="Sherman D.J."/>
            <person name="Westhof E."/>
            <person name="Weissenbach J."/>
            <person name="Baret P.V."/>
            <person name="Wincker P."/>
            <person name="Gaillardin C."/>
            <person name="Dujon B."/>
            <person name="Souciet J.L."/>
        </authorList>
    </citation>
    <scope>NUCLEOTIDE SEQUENCE [LARGE SCALE GENOMIC DNA]</scope>
    <source>
        <strain evidence="11">CBS 270.75 / DBVPG 7215 / KCTC 17166 / NRRL Y-17582</strain>
    </source>
</reference>
<dbReference type="GO" id="GO:0042144">
    <property type="term" value="P:vacuole fusion, non-autophagic"/>
    <property type="evidence" value="ECO:0007669"/>
    <property type="project" value="EnsemblFungi"/>
</dbReference>
<dbReference type="Pfam" id="PF05131">
    <property type="entry name" value="Pep3_Vps18"/>
    <property type="match status" value="1"/>
</dbReference>
<dbReference type="GO" id="GO:0006904">
    <property type="term" value="P:vesicle docking involved in exocytosis"/>
    <property type="evidence" value="ECO:0007669"/>
    <property type="project" value="EnsemblFungi"/>
</dbReference>
<dbReference type="STRING" id="931890.G8JTC9"/>
<keyword evidence="5" id="KW-0472">Membrane</keyword>
<gene>
    <name evidence="10" type="ordered locus">Ecym_4215</name>
</gene>
<evidence type="ECO:0000313" key="10">
    <source>
        <dbReference type="EMBL" id="AET39282.1"/>
    </source>
</evidence>
<organism evidence="10 11">
    <name type="scientific">Eremothecium cymbalariae (strain CBS 270.75 / DBVPG 7215 / KCTC 17166 / NRRL Y-17582)</name>
    <name type="common">Yeast</name>
    <dbReference type="NCBI Taxonomy" id="931890"/>
    <lineage>
        <taxon>Eukaryota</taxon>
        <taxon>Fungi</taxon>
        <taxon>Dikarya</taxon>
        <taxon>Ascomycota</taxon>
        <taxon>Saccharomycotina</taxon>
        <taxon>Saccharomycetes</taxon>
        <taxon>Saccharomycetales</taxon>
        <taxon>Saccharomycetaceae</taxon>
        <taxon>Eremothecium</taxon>
    </lineage>
</organism>
<keyword evidence="11" id="KW-1185">Reference proteome</keyword>
<dbReference type="HOGENOM" id="CLU_003488_0_0_1"/>
<dbReference type="GO" id="GO:0008270">
    <property type="term" value="F:zinc ion binding"/>
    <property type="evidence" value="ECO:0007669"/>
    <property type="project" value="UniProtKB-KW"/>
</dbReference>
<keyword evidence="2" id="KW-0479">Metal-binding</keyword>
<dbReference type="EMBL" id="CP002500">
    <property type="protein sequence ID" value="AET39282.1"/>
    <property type="molecule type" value="Genomic_DNA"/>
</dbReference>
<dbReference type="GO" id="GO:0030674">
    <property type="term" value="F:protein-macromolecule adaptor activity"/>
    <property type="evidence" value="ECO:0007669"/>
    <property type="project" value="EnsemblFungi"/>
</dbReference>
<dbReference type="GO" id="GO:0000329">
    <property type="term" value="C:fungal-type vacuole membrane"/>
    <property type="evidence" value="ECO:0007669"/>
    <property type="project" value="EnsemblFungi"/>
</dbReference>
<dbReference type="GO" id="GO:0006886">
    <property type="term" value="P:intracellular protein transport"/>
    <property type="evidence" value="ECO:0007669"/>
    <property type="project" value="UniProtKB-UniRule"/>
</dbReference>
<evidence type="ECO:0000256" key="3">
    <source>
        <dbReference type="ARBA" id="ARBA00022771"/>
    </source>
</evidence>
<dbReference type="GO" id="GO:0005829">
    <property type="term" value="C:cytosol"/>
    <property type="evidence" value="ECO:0007669"/>
    <property type="project" value="GOC"/>
</dbReference>
<dbReference type="InterPro" id="IPR058919">
    <property type="entry name" value="Pep3/Vps18_RING_C"/>
</dbReference>
<evidence type="ECO:0000313" key="11">
    <source>
        <dbReference type="Proteomes" id="UP000006790"/>
    </source>
</evidence>
<dbReference type="OrthoDB" id="1845386at2759"/>
<feature type="coiled-coil region" evidence="8">
    <location>
        <begin position="443"/>
        <end position="486"/>
    </location>
</feature>
<dbReference type="InParanoid" id="G8JTC9"/>